<dbReference type="GO" id="GO:0070072">
    <property type="term" value="P:vacuolar proton-transporting V-type ATPase complex assembly"/>
    <property type="evidence" value="ECO:0007669"/>
    <property type="project" value="InterPro"/>
</dbReference>
<evidence type="ECO:0000256" key="6">
    <source>
        <dbReference type="SAM" id="MobiDB-lite"/>
    </source>
</evidence>
<dbReference type="GO" id="GO:0005789">
    <property type="term" value="C:endoplasmic reticulum membrane"/>
    <property type="evidence" value="ECO:0007669"/>
    <property type="project" value="UniProtKB-SubCell"/>
</dbReference>
<dbReference type="Proteomes" id="UP000324022">
    <property type="component" value="Unassembled WGS sequence"/>
</dbReference>
<feature type="transmembrane region" description="Helical" evidence="7">
    <location>
        <begin position="233"/>
        <end position="255"/>
    </location>
</feature>
<dbReference type="PANTHER" id="PTHR31394">
    <property type="entry name" value="TRANSMEMBRANE PROTEIN 199"/>
    <property type="match status" value="1"/>
</dbReference>
<sequence length="311" mass="34194">MTKLVLSSSNSQLLRRLGKQSKSKHHAVQSLKTALDEQPEQAKMTVQSPAVPTTSFNDAALPLIVEHTVLLNIAQWAQGEQDIVVDQTKLKLSSLVAESHVYIPPKPVFQRSKELDESLTAIRRAQEEAEYQRISTTLPTNSYKIPSSYVNISGVDPTLPLSQRISSSHTAASPLHHSSTTITTTSSSRALLRQGEEQAWKEAQQTLSVILNIFLSTLATATAAWWASGNANVGHKVLVSMLVAVVTAVAEVVLYNRYSVYVRQSKEIKSSRMKGSDLHKTGLEFKPLQLDRGTPKGRDRTKTSTLNKDPS</sequence>
<organism evidence="8 9">
    <name type="scientific">Ustilago trichophora</name>
    <dbReference type="NCBI Taxonomy" id="86804"/>
    <lineage>
        <taxon>Eukaryota</taxon>
        <taxon>Fungi</taxon>
        <taxon>Dikarya</taxon>
        <taxon>Basidiomycota</taxon>
        <taxon>Ustilaginomycotina</taxon>
        <taxon>Ustilaginomycetes</taxon>
        <taxon>Ustilaginales</taxon>
        <taxon>Ustilaginaceae</taxon>
        <taxon>Ustilago</taxon>
    </lineage>
</organism>
<dbReference type="AlphaFoldDB" id="A0A5C3EHQ7"/>
<name>A0A5C3EHQ7_9BASI</name>
<evidence type="ECO:0008006" key="10">
    <source>
        <dbReference type="Google" id="ProtNLM"/>
    </source>
</evidence>
<evidence type="ECO:0000256" key="3">
    <source>
        <dbReference type="ARBA" id="ARBA00022824"/>
    </source>
</evidence>
<protein>
    <recommendedName>
        <fullName evidence="10">ATPase, vacuolar ER assembly factor, Vma12</fullName>
    </recommendedName>
</protein>
<gene>
    <name evidence="8" type="ORF">UTRI_05942</name>
</gene>
<comment type="subcellular location">
    <subcellularLocation>
        <location evidence="1">Endoplasmic reticulum membrane</location>
        <topology evidence="1">Multi-pass membrane protein</topology>
    </subcellularLocation>
</comment>
<dbReference type="PANTHER" id="PTHR31394:SF1">
    <property type="entry name" value="TRANSMEMBRANE PROTEIN 199"/>
    <property type="match status" value="1"/>
</dbReference>
<keyword evidence="4 7" id="KW-1133">Transmembrane helix</keyword>
<dbReference type="OrthoDB" id="19981at2759"/>
<accession>A0A5C3EHQ7</accession>
<evidence type="ECO:0000256" key="5">
    <source>
        <dbReference type="ARBA" id="ARBA00023136"/>
    </source>
</evidence>
<feature type="compositionally biased region" description="Basic and acidic residues" evidence="6">
    <location>
        <begin position="272"/>
        <end position="283"/>
    </location>
</feature>
<feature type="region of interest" description="Disordered" evidence="6">
    <location>
        <begin position="272"/>
        <end position="311"/>
    </location>
</feature>
<keyword evidence="3" id="KW-0256">Endoplasmic reticulum</keyword>
<dbReference type="InterPro" id="IPR021013">
    <property type="entry name" value="ATPase_Vma12"/>
</dbReference>
<keyword evidence="5 7" id="KW-0472">Membrane</keyword>
<dbReference type="EMBL" id="OOIN01000031">
    <property type="protein sequence ID" value="SPO30103.1"/>
    <property type="molecule type" value="Genomic_DNA"/>
</dbReference>
<evidence type="ECO:0000256" key="4">
    <source>
        <dbReference type="ARBA" id="ARBA00022989"/>
    </source>
</evidence>
<evidence type="ECO:0000256" key="1">
    <source>
        <dbReference type="ARBA" id="ARBA00004477"/>
    </source>
</evidence>
<evidence type="ECO:0000313" key="8">
    <source>
        <dbReference type="EMBL" id="SPO30103.1"/>
    </source>
</evidence>
<evidence type="ECO:0000256" key="2">
    <source>
        <dbReference type="ARBA" id="ARBA00022692"/>
    </source>
</evidence>
<dbReference type="Pfam" id="PF11712">
    <property type="entry name" value="Vma12"/>
    <property type="match status" value="1"/>
</dbReference>
<feature type="compositionally biased region" description="Basic and acidic residues" evidence="6">
    <location>
        <begin position="293"/>
        <end position="302"/>
    </location>
</feature>
<feature type="transmembrane region" description="Helical" evidence="7">
    <location>
        <begin position="209"/>
        <end position="227"/>
    </location>
</feature>
<keyword evidence="2 7" id="KW-0812">Transmembrane</keyword>
<proteinExistence type="predicted"/>
<reference evidence="8 9" key="1">
    <citation type="submission" date="2018-03" db="EMBL/GenBank/DDBJ databases">
        <authorList>
            <person name="Guldener U."/>
        </authorList>
    </citation>
    <scope>NUCLEOTIDE SEQUENCE [LARGE SCALE GENOMIC DNA]</scope>
    <source>
        <strain evidence="8 9">NBRC100155</strain>
    </source>
</reference>
<evidence type="ECO:0000256" key="7">
    <source>
        <dbReference type="SAM" id="Phobius"/>
    </source>
</evidence>
<evidence type="ECO:0000313" key="9">
    <source>
        <dbReference type="Proteomes" id="UP000324022"/>
    </source>
</evidence>
<keyword evidence="9" id="KW-1185">Reference proteome</keyword>